<evidence type="ECO:0000259" key="5">
    <source>
        <dbReference type="Pfam" id="PF03446"/>
    </source>
</evidence>
<dbReference type="PIRSF" id="PIRSF000103">
    <property type="entry name" value="HIBADH"/>
    <property type="match status" value="1"/>
</dbReference>
<dbReference type="Gene3D" id="1.10.1040.10">
    <property type="entry name" value="N-(1-d-carboxylethyl)-l-norvaline Dehydrogenase, domain 2"/>
    <property type="match status" value="1"/>
</dbReference>
<protein>
    <submittedName>
        <fullName evidence="7">NAD(P)-dependent oxidoreductase</fullName>
    </submittedName>
</protein>
<evidence type="ECO:0000256" key="4">
    <source>
        <dbReference type="PIRSR" id="PIRSR000103-1"/>
    </source>
</evidence>
<dbReference type="InterPro" id="IPR029154">
    <property type="entry name" value="HIBADH-like_NADP-bd"/>
</dbReference>
<sequence length="290" mass="30243">MASEMKKVGFIGTGVMGGSMAGHLKDGGYEVHIYTRTKSKAEELIAGGMIWHNAPAGLARECDVIITMVGYPSDVEEIYFGGDGLIAAAKPGAYLIDMTTSSPALAVRIYEAAKARGLHALDAPVSGGDVGARNAALSIMAGGDKAAFDAVYPIFERMGKQILLQGAAGAGQHTKMANQIAIASNMVGVCEALIYAKNAGLDLDGVLQSISTGAAGSWSLSNLAPRMIAGNFEPGFYVKHFIKDMGIALDSAQKMGIELPGLALARDLYMRIADAGLADKGTHALYLAWD</sequence>
<feature type="active site" evidence="4">
    <location>
        <position position="175"/>
    </location>
</feature>
<dbReference type="SUPFAM" id="SSF51735">
    <property type="entry name" value="NAD(P)-binding Rossmann-fold domains"/>
    <property type="match status" value="1"/>
</dbReference>
<evidence type="ECO:0000256" key="2">
    <source>
        <dbReference type="ARBA" id="ARBA00023002"/>
    </source>
</evidence>
<dbReference type="InterPro" id="IPR008927">
    <property type="entry name" value="6-PGluconate_DH-like_C_sf"/>
</dbReference>
<dbReference type="RefSeq" id="WP_257446946.1">
    <property type="nucleotide sequence ID" value="NZ_JANIPJ010000009.1"/>
</dbReference>
<proteinExistence type="inferred from homology"/>
<gene>
    <name evidence="7" type="ORF">NQZ67_14565</name>
</gene>
<keyword evidence="3" id="KW-0520">NAD</keyword>
<dbReference type="SUPFAM" id="SSF48179">
    <property type="entry name" value="6-phosphogluconate dehydrogenase C-terminal domain-like"/>
    <property type="match status" value="1"/>
</dbReference>
<feature type="domain" description="6-phosphogluconate dehydrogenase NADP-binding" evidence="5">
    <location>
        <begin position="7"/>
        <end position="163"/>
    </location>
</feature>
<dbReference type="Pfam" id="PF03446">
    <property type="entry name" value="NAD_binding_2"/>
    <property type="match status" value="1"/>
</dbReference>
<dbReference type="GO" id="GO:0051287">
    <property type="term" value="F:NAD binding"/>
    <property type="evidence" value="ECO:0007669"/>
    <property type="project" value="InterPro"/>
</dbReference>
<dbReference type="GO" id="GO:0016491">
    <property type="term" value="F:oxidoreductase activity"/>
    <property type="evidence" value="ECO:0007669"/>
    <property type="project" value="UniProtKB-KW"/>
</dbReference>
<organism evidence="7 8">
    <name type="scientific">Paenibacillus soyae</name>
    <dbReference type="NCBI Taxonomy" id="2969249"/>
    <lineage>
        <taxon>Bacteria</taxon>
        <taxon>Bacillati</taxon>
        <taxon>Bacillota</taxon>
        <taxon>Bacilli</taxon>
        <taxon>Bacillales</taxon>
        <taxon>Paenibacillaceae</taxon>
        <taxon>Paenibacillus</taxon>
    </lineage>
</organism>
<dbReference type="EMBL" id="JANIPJ010000009">
    <property type="protein sequence ID" value="MCR2805106.1"/>
    <property type="molecule type" value="Genomic_DNA"/>
</dbReference>
<keyword evidence="2" id="KW-0560">Oxidoreductase</keyword>
<accession>A0A9X2MQP3</accession>
<dbReference type="InterPro" id="IPR006115">
    <property type="entry name" value="6PGDH_NADP-bd"/>
</dbReference>
<dbReference type="AlphaFoldDB" id="A0A9X2MQP3"/>
<evidence type="ECO:0000256" key="3">
    <source>
        <dbReference type="ARBA" id="ARBA00023027"/>
    </source>
</evidence>
<evidence type="ECO:0000256" key="1">
    <source>
        <dbReference type="ARBA" id="ARBA00009080"/>
    </source>
</evidence>
<evidence type="ECO:0000259" key="6">
    <source>
        <dbReference type="Pfam" id="PF14833"/>
    </source>
</evidence>
<dbReference type="PANTHER" id="PTHR43060:SF15">
    <property type="entry name" value="3-HYDROXYISOBUTYRATE DEHYDROGENASE-LIKE 1, MITOCHONDRIAL-RELATED"/>
    <property type="match status" value="1"/>
</dbReference>
<dbReference type="InterPro" id="IPR015815">
    <property type="entry name" value="HIBADH-related"/>
</dbReference>
<dbReference type="InterPro" id="IPR013328">
    <property type="entry name" value="6PGD_dom2"/>
</dbReference>
<dbReference type="PANTHER" id="PTHR43060">
    <property type="entry name" value="3-HYDROXYISOBUTYRATE DEHYDROGENASE-LIKE 1, MITOCHONDRIAL-RELATED"/>
    <property type="match status" value="1"/>
</dbReference>
<feature type="domain" description="3-hydroxyisobutyrate dehydrogenase-like NAD-binding" evidence="6">
    <location>
        <begin position="169"/>
        <end position="286"/>
    </location>
</feature>
<dbReference type="Pfam" id="PF14833">
    <property type="entry name" value="NAD_binding_11"/>
    <property type="match status" value="1"/>
</dbReference>
<dbReference type="Gene3D" id="3.40.50.720">
    <property type="entry name" value="NAD(P)-binding Rossmann-like Domain"/>
    <property type="match status" value="1"/>
</dbReference>
<name>A0A9X2MQP3_9BACL</name>
<keyword evidence="8" id="KW-1185">Reference proteome</keyword>
<evidence type="ECO:0000313" key="8">
    <source>
        <dbReference type="Proteomes" id="UP001141950"/>
    </source>
</evidence>
<evidence type="ECO:0000313" key="7">
    <source>
        <dbReference type="EMBL" id="MCR2805106.1"/>
    </source>
</evidence>
<dbReference type="Proteomes" id="UP001141950">
    <property type="component" value="Unassembled WGS sequence"/>
</dbReference>
<comment type="similarity">
    <text evidence="1">Belongs to the HIBADH-related family.</text>
</comment>
<dbReference type="GO" id="GO:0050661">
    <property type="term" value="F:NADP binding"/>
    <property type="evidence" value="ECO:0007669"/>
    <property type="project" value="InterPro"/>
</dbReference>
<comment type="caution">
    <text evidence="7">The sequence shown here is derived from an EMBL/GenBank/DDBJ whole genome shotgun (WGS) entry which is preliminary data.</text>
</comment>
<dbReference type="InterPro" id="IPR036291">
    <property type="entry name" value="NAD(P)-bd_dom_sf"/>
</dbReference>
<reference evidence="7" key="1">
    <citation type="submission" date="2022-08" db="EMBL/GenBank/DDBJ databases">
        <title>The genomic sequence of strain Paenibacillus sp. SCIV0701.</title>
        <authorList>
            <person name="Zhao H."/>
        </authorList>
    </citation>
    <scope>NUCLEOTIDE SEQUENCE</scope>
    <source>
        <strain evidence="7">SCIV0701</strain>
    </source>
</reference>